<comment type="caution">
    <text evidence="10">The sequence shown here is derived from an EMBL/GenBank/DDBJ whole genome shotgun (WGS) entry which is preliminary data.</text>
</comment>
<feature type="transmembrane region" description="Helical" evidence="9">
    <location>
        <begin position="350"/>
        <end position="375"/>
    </location>
</feature>
<keyword evidence="5 9" id="KW-0812">Transmembrane</keyword>
<feature type="compositionally biased region" description="Low complexity" evidence="8">
    <location>
        <begin position="151"/>
        <end position="167"/>
    </location>
</feature>
<evidence type="ECO:0000313" key="10">
    <source>
        <dbReference type="EMBL" id="MPR24737.1"/>
    </source>
</evidence>
<feature type="transmembrane region" description="Helical" evidence="9">
    <location>
        <begin position="75"/>
        <end position="100"/>
    </location>
</feature>
<feature type="transmembrane region" description="Helical" evidence="9">
    <location>
        <begin position="188"/>
        <end position="211"/>
    </location>
</feature>
<evidence type="ECO:0000256" key="9">
    <source>
        <dbReference type="SAM" id="Phobius"/>
    </source>
</evidence>
<evidence type="ECO:0000256" key="6">
    <source>
        <dbReference type="ARBA" id="ARBA00022989"/>
    </source>
</evidence>
<sequence>MRPTPAPVPPPETEIQPPGVPGLSGLLTLAVAVVVLAALYVGQDVFLPVVLAILLAFVLAPFVDMMRKWHMGRVPAVIIAVLVALGIILSLGTTIGFQVAGLASDIPRYQTTIESKVGSLREGTLGKLPALLKDFGRRFDKAVAEPPPEQQAPASSSAPAPPAAEESGPLPVEVHEPEPTPAQMARDLLLPLLEPLATTGIVFVVLVFILMQREDLRDRMIRLFGASDLHRTTAAMDDAARRLSRYFLTQLALNAAFGVVAAIGLWLIGVPSPILWGVFAALMRFVPYIGSFVAALPPILLAAAVDPGWSMALMTLALFLIGEPLMGHVVEPIVYGQSTGLSPFAVVISAIFWTWLWGPVGLLIATPLTLCLVVLGRHVERLEFLDVLLGDRPALTPAENLYQRMLAGDPDEALESAELLLKERSLTSYYDEVALRGLQLAANDATRGVLTKLQLEQVKDVIRALVQDLGSHDDVEPHPHETKDEPVAAPASEKPANKEPAVTQPMPPESNIPEAWRAEGAILCVAGRGPLDEAASEMLAQLLSKHGLGTRVIPHSAVSRREIFNLDMSGVQMVCISYLEISGTPAHLRYLLRRLKQKAKAPTLVGLWPAEDAILKSETMRATLGANYYVSSLREAVVQGLKVATGEEKLPEPANTSAAEEATAAKRLPLPA</sequence>
<keyword evidence="11" id="KW-1185">Reference proteome</keyword>
<dbReference type="Pfam" id="PF01594">
    <property type="entry name" value="AI-2E_transport"/>
    <property type="match status" value="2"/>
</dbReference>
<name>A0A5N7MD98_9HYPH</name>
<gene>
    <name evidence="10" type="ORF">FS320_05700</name>
</gene>
<keyword evidence="6 9" id="KW-1133">Transmembrane helix</keyword>
<feature type="region of interest" description="Disordered" evidence="8">
    <location>
        <begin position="471"/>
        <end position="508"/>
    </location>
</feature>
<keyword evidence="7 9" id="KW-0472">Membrane</keyword>
<feature type="region of interest" description="Disordered" evidence="8">
    <location>
        <begin position="145"/>
        <end position="177"/>
    </location>
</feature>
<evidence type="ECO:0000256" key="2">
    <source>
        <dbReference type="ARBA" id="ARBA00009773"/>
    </source>
</evidence>
<dbReference type="EMBL" id="VOSK01000010">
    <property type="protein sequence ID" value="MPR24737.1"/>
    <property type="molecule type" value="Genomic_DNA"/>
</dbReference>
<organism evidence="10 11">
    <name type="scientific">Microvirga tunisiensis</name>
    <dbReference type="NCBI Taxonomy" id="2108360"/>
    <lineage>
        <taxon>Bacteria</taxon>
        <taxon>Pseudomonadati</taxon>
        <taxon>Pseudomonadota</taxon>
        <taxon>Alphaproteobacteria</taxon>
        <taxon>Hyphomicrobiales</taxon>
        <taxon>Methylobacteriaceae</taxon>
        <taxon>Microvirga</taxon>
    </lineage>
</organism>
<reference evidence="10 11" key="1">
    <citation type="journal article" date="2019" name="Syst. Appl. Microbiol.">
        <title>Microvirga tunisiensis sp. nov., a root nodule symbiotic bacterium isolated from Lupinus micranthus and L. luteus grown in Northern Tunisia.</title>
        <authorList>
            <person name="Msaddak A."/>
            <person name="Rejili M."/>
            <person name="Duran D."/>
            <person name="Mars M."/>
            <person name="Palacios J.M."/>
            <person name="Ruiz-Argueso T."/>
            <person name="Rey L."/>
            <person name="Imperial J."/>
        </authorList>
    </citation>
    <scope>NUCLEOTIDE SEQUENCE [LARGE SCALE GENOMIC DNA]</scope>
    <source>
        <strain evidence="10 11">Lmie10</strain>
    </source>
</reference>
<protein>
    <submittedName>
        <fullName evidence="10">AI-2E family transporter</fullName>
    </submittedName>
</protein>
<evidence type="ECO:0000256" key="8">
    <source>
        <dbReference type="SAM" id="MobiDB-lite"/>
    </source>
</evidence>
<dbReference type="InterPro" id="IPR002549">
    <property type="entry name" value="AI-2E-like"/>
</dbReference>
<comment type="subcellular location">
    <subcellularLocation>
        <location evidence="1">Cell membrane</location>
        <topology evidence="1">Multi-pass membrane protein</topology>
    </subcellularLocation>
</comment>
<dbReference type="OrthoDB" id="9799225at2"/>
<feature type="transmembrane region" description="Helical" evidence="9">
    <location>
        <begin position="308"/>
        <end position="330"/>
    </location>
</feature>
<dbReference type="Proteomes" id="UP000403266">
    <property type="component" value="Unassembled WGS sequence"/>
</dbReference>
<keyword evidence="3" id="KW-0813">Transport</keyword>
<evidence type="ECO:0000256" key="3">
    <source>
        <dbReference type="ARBA" id="ARBA00022448"/>
    </source>
</evidence>
<dbReference type="PANTHER" id="PTHR21716">
    <property type="entry name" value="TRANSMEMBRANE PROTEIN"/>
    <property type="match status" value="1"/>
</dbReference>
<dbReference type="GO" id="GO:0005886">
    <property type="term" value="C:plasma membrane"/>
    <property type="evidence" value="ECO:0007669"/>
    <property type="project" value="UniProtKB-SubCell"/>
</dbReference>
<keyword evidence="4" id="KW-1003">Cell membrane</keyword>
<comment type="similarity">
    <text evidence="2">Belongs to the autoinducer-2 exporter (AI-2E) (TC 2.A.86) family.</text>
</comment>
<evidence type="ECO:0000256" key="4">
    <source>
        <dbReference type="ARBA" id="ARBA00022475"/>
    </source>
</evidence>
<feature type="transmembrane region" description="Helical" evidence="9">
    <location>
        <begin position="274"/>
        <end position="296"/>
    </location>
</feature>
<accession>A0A5N7MD98</accession>
<feature type="transmembrane region" description="Helical" evidence="9">
    <location>
        <begin position="20"/>
        <end position="39"/>
    </location>
</feature>
<dbReference type="GO" id="GO:0055085">
    <property type="term" value="P:transmembrane transport"/>
    <property type="evidence" value="ECO:0007669"/>
    <property type="project" value="TreeGrafter"/>
</dbReference>
<feature type="region of interest" description="Disordered" evidence="8">
    <location>
        <begin position="648"/>
        <end position="672"/>
    </location>
</feature>
<dbReference type="PANTHER" id="PTHR21716:SF53">
    <property type="entry name" value="PERMEASE PERM-RELATED"/>
    <property type="match status" value="1"/>
</dbReference>
<evidence type="ECO:0000256" key="5">
    <source>
        <dbReference type="ARBA" id="ARBA00022692"/>
    </source>
</evidence>
<dbReference type="AlphaFoldDB" id="A0A5N7MD98"/>
<evidence type="ECO:0000256" key="7">
    <source>
        <dbReference type="ARBA" id="ARBA00023136"/>
    </source>
</evidence>
<feature type="transmembrane region" description="Helical" evidence="9">
    <location>
        <begin position="246"/>
        <end position="268"/>
    </location>
</feature>
<evidence type="ECO:0000313" key="11">
    <source>
        <dbReference type="Proteomes" id="UP000403266"/>
    </source>
</evidence>
<proteinExistence type="inferred from homology"/>
<feature type="compositionally biased region" description="Basic and acidic residues" evidence="8">
    <location>
        <begin position="471"/>
        <end position="486"/>
    </location>
</feature>
<feature type="transmembrane region" description="Helical" evidence="9">
    <location>
        <begin position="45"/>
        <end position="63"/>
    </location>
</feature>
<dbReference type="RefSeq" id="WP_152710124.1">
    <property type="nucleotide sequence ID" value="NZ_VOSJ01000011.1"/>
</dbReference>
<evidence type="ECO:0000256" key="1">
    <source>
        <dbReference type="ARBA" id="ARBA00004651"/>
    </source>
</evidence>
<feature type="compositionally biased region" description="Low complexity" evidence="8">
    <location>
        <begin position="652"/>
        <end position="662"/>
    </location>
</feature>